<dbReference type="EMBL" id="CP137555">
    <property type="protein sequence ID" value="WOX05189.1"/>
    <property type="molecule type" value="Genomic_DNA"/>
</dbReference>
<dbReference type="InterPro" id="IPR037144">
    <property type="entry name" value="Peptidase_M1_pepN_C_sf"/>
</dbReference>
<proteinExistence type="inferred from homology"/>
<dbReference type="GO" id="GO:0008237">
    <property type="term" value="F:metallopeptidase activity"/>
    <property type="evidence" value="ECO:0007669"/>
    <property type="project" value="UniProtKB-UniRule"/>
</dbReference>
<comment type="cofactor">
    <cofactor evidence="2">
        <name>Zn(2+)</name>
        <dbReference type="ChEBI" id="CHEBI:29105"/>
    </cofactor>
</comment>
<dbReference type="AlphaFoldDB" id="A0AAU0MZD5"/>
<keyword evidence="6 18" id="KW-0031">Aminopeptidase</keyword>
<dbReference type="Pfam" id="PF11940">
    <property type="entry name" value="DUF3458"/>
    <property type="match status" value="1"/>
</dbReference>
<dbReference type="InterPro" id="IPR014782">
    <property type="entry name" value="Peptidase_M1_dom"/>
</dbReference>
<evidence type="ECO:0000256" key="2">
    <source>
        <dbReference type="ARBA" id="ARBA00001947"/>
    </source>
</evidence>
<evidence type="ECO:0000256" key="13">
    <source>
        <dbReference type="NCBIfam" id="TIGR02414"/>
    </source>
</evidence>
<gene>
    <name evidence="18" type="primary">pepN</name>
    <name evidence="18" type="ORF">R5R33_15800</name>
</gene>
<dbReference type="InterPro" id="IPR038438">
    <property type="entry name" value="PepN_Ig-like_sf"/>
</dbReference>
<accession>A0AAU0MZD5</accession>
<dbReference type="InterPro" id="IPR027268">
    <property type="entry name" value="Peptidase_M4/M1_CTD_sf"/>
</dbReference>
<evidence type="ECO:0000256" key="10">
    <source>
        <dbReference type="ARBA" id="ARBA00022833"/>
    </source>
</evidence>
<keyword evidence="9 18" id="KW-0378">Hydrolase</keyword>
<dbReference type="InterPro" id="IPR012779">
    <property type="entry name" value="Peptidase_M1_pepN"/>
</dbReference>
<name>A0AAU0MZD5_9GAMM</name>
<evidence type="ECO:0000256" key="8">
    <source>
        <dbReference type="ARBA" id="ARBA00022723"/>
    </source>
</evidence>
<dbReference type="Gene3D" id="3.30.2010.30">
    <property type="match status" value="1"/>
</dbReference>
<dbReference type="Gene3D" id="1.25.50.10">
    <property type="entry name" value="Peptidase M1, alanyl aminopeptidase, C-terminal domain"/>
    <property type="match status" value="1"/>
</dbReference>
<dbReference type="FunFam" id="2.60.40.1840:FF:000001">
    <property type="entry name" value="Aminopeptidase N"/>
    <property type="match status" value="1"/>
</dbReference>
<protein>
    <recommendedName>
        <fullName evidence="5 13">Aminopeptidase N</fullName>
        <ecNumber evidence="4 13">3.4.11.2</ecNumber>
    </recommendedName>
</protein>
<dbReference type="Gene3D" id="1.10.390.10">
    <property type="entry name" value="Neutral Protease Domain 2"/>
    <property type="match status" value="1"/>
</dbReference>
<dbReference type="SUPFAM" id="SSF55486">
    <property type="entry name" value="Metalloproteases ('zincins'), catalytic domain"/>
    <property type="match status" value="1"/>
</dbReference>
<keyword evidence="19" id="KW-1185">Reference proteome</keyword>
<organism evidence="18 19">
    <name type="scientific">Microbulbifer pacificus</name>
    <dbReference type="NCBI Taxonomy" id="407164"/>
    <lineage>
        <taxon>Bacteria</taxon>
        <taxon>Pseudomonadati</taxon>
        <taxon>Pseudomonadota</taxon>
        <taxon>Gammaproteobacteria</taxon>
        <taxon>Cellvibrionales</taxon>
        <taxon>Microbulbiferaceae</taxon>
        <taxon>Microbulbifer</taxon>
    </lineage>
</organism>
<dbReference type="GO" id="GO:0006508">
    <property type="term" value="P:proteolysis"/>
    <property type="evidence" value="ECO:0007669"/>
    <property type="project" value="UniProtKB-UniRule"/>
</dbReference>
<dbReference type="Proteomes" id="UP001302477">
    <property type="component" value="Chromosome"/>
</dbReference>
<dbReference type="InterPro" id="IPR042097">
    <property type="entry name" value="Aminopeptidase_N-like_N_sf"/>
</dbReference>
<evidence type="ECO:0000256" key="4">
    <source>
        <dbReference type="ARBA" id="ARBA00012564"/>
    </source>
</evidence>
<feature type="domain" description="Peptidase M1 alanyl aminopeptidase C-terminal" evidence="16">
    <location>
        <begin position="557"/>
        <end position="880"/>
    </location>
</feature>
<evidence type="ECO:0000256" key="3">
    <source>
        <dbReference type="ARBA" id="ARBA00010136"/>
    </source>
</evidence>
<dbReference type="SUPFAM" id="SSF63737">
    <property type="entry name" value="Leukotriene A4 hydrolase N-terminal domain"/>
    <property type="match status" value="1"/>
</dbReference>
<feature type="domain" description="Aminopeptidase N-like N-terminal" evidence="17">
    <location>
        <begin position="23"/>
        <end position="194"/>
    </location>
</feature>
<evidence type="ECO:0000256" key="5">
    <source>
        <dbReference type="ARBA" id="ARBA00015611"/>
    </source>
</evidence>
<evidence type="ECO:0000256" key="12">
    <source>
        <dbReference type="ARBA" id="ARBA00059739"/>
    </source>
</evidence>
<dbReference type="InterPro" id="IPR035414">
    <property type="entry name" value="Peptidase_M1_pepN_Ig-like"/>
</dbReference>
<dbReference type="PRINTS" id="PR00756">
    <property type="entry name" value="ALADIPTASE"/>
</dbReference>
<dbReference type="RefSeq" id="WP_318953663.1">
    <property type="nucleotide sequence ID" value="NZ_CP137555.1"/>
</dbReference>
<dbReference type="PANTHER" id="PTHR46322">
    <property type="entry name" value="PUROMYCIN-SENSITIVE AMINOPEPTIDASE"/>
    <property type="match status" value="1"/>
</dbReference>
<comment type="catalytic activity">
    <reaction evidence="1">
        <text>Release of an N-terminal amino acid, Xaa-|-Yaa- from a peptide, amide or arylamide. Xaa is preferably Ala, but may be most amino acids including Pro (slow action). When a terminal hydrophobic residue is followed by a prolyl residue, the two may be released as an intact Xaa-Pro dipeptide.</text>
        <dbReference type="EC" id="3.4.11.2"/>
    </reaction>
</comment>
<evidence type="ECO:0000256" key="1">
    <source>
        <dbReference type="ARBA" id="ARBA00000098"/>
    </source>
</evidence>
<keyword evidence="11" id="KW-0482">Metalloprotease</keyword>
<evidence type="ECO:0000259" key="17">
    <source>
        <dbReference type="Pfam" id="PF17900"/>
    </source>
</evidence>
<reference evidence="18 19" key="1">
    <citation type="submission" date="2023-10" db="EMBL/GenBank/DDBJ databases">
        <title>Description of Microbulbifer bruguierae sp. nov., isolated from the sediments of mangrove plant Bruguiera sexangula and comparative genomic analyses of the genus Microbulbifer.</title>
        <authorList>
            <person name="Long M."/>
        </authorList>
    </citation>
    <scope>NUCLEOTIDE SEQUENCE [LARGE SCALE GENOMIC DNA]</scope>
    <source>
        <strain evidence="18 19">SPO729</strain>
    </source>
</reference>
<feature type="domain" description="Peptidase M1 alanyl aminopeptidase Ig-like fold" evidence="15">
    <location>
        <begin position="452"/>
        <end position="553"/>
    </location>
</feature>
<evidence type="ECO:0000313" key="18">
    <source>
        <dbReference type="EMBL" id="WOX05189.1"/>
    </source>
</evidence>
<evidence type="ECO:0000256" key="11">
    <source>
        <dbReference type="ARBA" id="ARBA00023049"/>
    </source>
</evidence>
<dbReference type="GO" id="GO:0008270">
    <property type="term" value="F:zinc ion binding"/>
    <property type="evidence" value="ECO:0007669"/>
    <property type="project" value="InterPro"/>
</dbReference>
<feature type="domain" description="Peptidase M1 membrane alanine aminopeptidase" evidence="14">
    <location>
        <begin position="234"/>
        <end position="447"/>
    </location>
</feature>
<dbReference type="NCBIfam" id="TIGR02414">
    <property type="entry name" value="pepN_proteo"/>
    <property type="match status" value="1"/>
</dbReference>
<evidence type="ECO:0000256" key="7">
    <source>
        <dbReference type="ARBA" id="ARBA00022670"/>
    </source>
</evidence>
<keyword evidence="7" id="KW-0645">Protease</keyword>
<dbReference type="Pfam" id="PF17900">
    <property type="entry name" value="Peptidase_M1_N"/>
    <property type="match status" value="1"/>
</dbReference>
<keyword evidence="10" id="KW-0862">Zinc</keyword>
<evidence type="ECO:0000313" key="19">
    <source>
        <dbReference type="Proteomes" id="UP001302477"/>
    </source>
</evidence>
<dbReference type="FunFam" id="2.60.40.1730:FF:000005">
    <property type="entry name" value="Aminopeptidase N"/>
    <property type="match status" value="1"/>
</dbReference>
<dbReference type="Gene3D" id="2.60.40.1840">
    <property type="match status" value="1"/>
</dbReference>
<comment type="similarity">
    <text evidence="3">Belongs to the peptidase M1 family.</text>
</comment>
<evidence type="ECO:0000256" key="9">
    <source>
        <dbReference type="ARBA" id="ARBA00022801"/>
    </source>
</evidence>
<sequence length="882" mass="98146">MKDSQARTIYLKDYQAPDYLVDHTDLSFELDPHATLVKSKLKIRRNPAVAQANETLPPLWLDGADLELLSVSINGELLPAHRYQQRAGGLSLSTDAPEFELEVHTRIAPEANTSLEGLYLSNGMYCTQCEAEGFRKITFYPDRPDVMSVFTTTIVAPASYPVLLSNGNKVDSGTTEDGRLRVTWEDPFAKPSYLFALVAGDLQHVEDSFTTCSGREVKLQLFTEARNIGKCAHAMTSLKHSMRWDEEVYGREYDLDIFMIVAVDHFNMGAMENKGLNIFNSACVLASPETATDAAFQRIESIVAHEYFHNWSGNRVTCRDWFQLSLKEGFTVFRDAEFSADMNSRAVKRIEDVTLLRTSQFAEDAGPMSHPVRPDSYMEISNFYTLTVYEKGAEVVRMIHTILGPEAFRRGSDLYFERHDGCAVTCEDFVAAMEDANGADLKQFRRWYSQAGTPVLDVEDTYNEALGEYSLTIRQQTPETPGQKGKLPLHIPITVGLLAEDGSPLRLDDAAGQMEVVLHLTEASQNFTFAGIASRPLPSLLRGFSAPVKLRYDYSSAQLQFLMQHDTDPFNRWDACQRLSINSLQTLQQQYRSGEALQQPAALIEGYAAVLDDAALDPALVAKMLALPSAQEIAEQGGEIDAAAIIAARTFARDAIATALAERFLTRYHALEQHKPYSPTAEDIAERSLKNTCLFYLCAAGSADALALAKGQFERGENMTDTAAALAALVEFGTETQAEGFLQAFYQQWQQDTQVVETWFGLQSGSAKFGTLERVQKLIAHPAFEVKNPNKVRAVIAGFAMRNFTQFHRADGSGYTFLADQVIALDKLNPQIAARLVTPLTRWKKYRAQESAQIHAALQKISVSGELSRDLYEVVSKSLEQD</sequence>
<dbReference type="InterPro" id="IPR001930">
    <property type="entry name" value="Peptidase_M1"/>
</dbReference>
<dbReference type="FunFam" id="3.30.2010.30:FF:000002">
    <property type="entry name" value="Putative aminopeptidase N"/>
    <property type="match status" value="1"/>
</dbReference>
<dbReference type="EC" id="3.4.11.2" evidence="4 13"/>
<evidence type="ECO:0000259" key="14">
    <source>
        <dbReference type="Pfam" id="PF01433"/>
    </source>
</evidence>
<dbReference type="Pfam" id="PF17432">
    <property type="entry name" value="DUF3458_C"/>
    <property type="match status" value="1"/>
</dbReference>
<dbReference type="InterPro" id="IPR024601">
    <property type="entry name" value="Peptidase_M1_pepN_C"/>
</dbReference>
<dbReference type="InterPro" id="IPR045357">
    <property type="entry name" value="Aminopeptidase_N-like_N"/>
</dbReference>
<evidence type="ECO:0000259" key="15">
    <source>
        <dbReference type="Pfam" id="PF11940"/>
    </source>
</evidence>
<dbReference type="CDD" id="cd09600">
    <property type="entry name" value="M1_APN"/>
    <property type="match status" value="1"/>
</dbReference>
<keyword evidence="8" id="KW-0479">Metal-binding</keyword>
<dbReference type="GO" id="GO:0016285">
    <property type="term" value="F:alanyl aminopeptidase activity"/>
    <property type="evidence" value="ECO:0007669"/>
    <property type="project" value="UniProtKB-EC"/>
</dbReference>
<dbReference type="Pfam" id="PF01433">
    <property type="entry name" value="Peptidase_M1"/>
    <property type="match status" value="1"/>
</dbReference>
<comment type="function">
    <text evidence="12">Aminopeptidase N is involved in the degradation of intracellular peptides generated by protein breakdown during normal growth as well as in response to nutrient starvation.</text>
</comment>
<dbReference type="FunFam" id="1.10.390.10:FF:000002">
    <property type="entry name" value="Aminopeptidase N"/>
    <property type="match status" value="1"/>
</dbReference>
<dbReference type="Gene3D" id="2.60.40.1730">
    <property type="entry name" value="tricorn interacting facor f3 domain"/>
    <property type="match status" value="1"/>
</dbReference>
<evidence type="ECO:0000256" key="6">
    <source>
        <dbReference type="ARBA" id="ARBA00022438"/>
    </source>
</evidence>
<dbReference type="KEGG" id="mpaf:R5R33_15800"/>
<evidence type="ECO:0000259" key="16">
    <source>
        <dbReference type="Pfam" id="PF17432"/>
    </source>
</evidence>
<dbReference type="PANTHER" id="PTHR46322:SF1">
    <property type="entry name" value="PUROMYCIN-SENSITIVE AMINOPEPTIDASE"/>
    <property type="match status" value="1"/>
</dbReference>